<evidence type="ECO:0000256" key="3">
    <source>
        <dbReference type="ARBA" id="ARBA00023295"/>
    </source>
</evidence>
<dbReference type="GO" id="GO:0005975">
    <property type="term" value="P:carbohydrate metabolic process"/>
    <property type="evidence" value="ECO:0007669"/>
    <property type="project" value="InterPro"/>
</dbReference>
<dbReference type="InterPro" id="IPR008979">
    <property type="entry name" value="Galactose-bd-like_sf"/>
</dbReference>
<dbReference type="Pfam" id="PF21317">
    <property type="entry name" value="BetaGal_ABD_1"/>
    <property type="match status" value="1"/>
</dbReference>
<dbReference type="Gene3D" id="3.20.20.80">
    <property type="entry name" value="Glycosidases"/>
    <property type="match status" value="1"/>
</dbReference>
<accession>A0A914CLI7</accession>
<dbReference type="PRINTS" id="PR00742">
    <property type="entry name" value="GLHYDRLASE35"/>
</dbReference>
<keyword evidence="3" id="KW-0326">Glycosidase</keyword>
<dbReference type="InterPro" id="IPR048913">
    <property type="entry name" value="BetaGal_gal-bd"/>
</dbReference>
<dbReference type="PANTHER" id="PTHR23421">
    <property type="entry name" value="BETA-GALACTOSIDASE RELATED"/>
    <property type="match status" value="1"/>
</dbReference>
<protein>
    <submittedName>
        <fullName evidence="8">Glycoside hydrolase 35 catalytic domain-containing protein</fullName>
    </submittedName>
</protein>
<evidence type="ECO:0000259" key="5">
    <source>
        <dbReference type="Pfam" id="PF21317"/>
    </source>
</evidence>
<evidence type="ECO:0000259" key="4">
    <source>
        <dbReference type="Pfam" id="PF01301"/>
    </source>
</evidence>
<evidence type="ECO:0000259" key="6">
    <source>
        <dbReference type="Pfam" id="PF21467"/>
    </source>
</evidence>
<dbReference type="Gene3D" id="2.60.120.260">
    <property type="entry name" value="Galactose-binding domain-like"/>
    <property type="match status" value="2"/>
</dbReference>
<dbReference type="Proteomes" id="UP000887540">
    <property type="component" value="Unplaced"/>
</dbReference>
<feature type="domain" description="Beta-galactosidase galactose-binding" evidence="6">
    <location>
        <begin position="332"/>
        <end position="382"/>
    </location>
</feature>
<evidence type="ECO:0000256" key="1">
    <source>
        <dbReference type="ARBA" id="ARBA00009809"/>
    </source>
</evidence>
<evidence type="ECO:0000256" key="2">
    <source>
        <dbReference type="ARBA" id="ARBA00022801"/>
    </source>
</evidence>
<organism evidence="7 8">
    <name type="scientific">Acrobeloides nanus</name>
    <dbReference type="NCBI Taxonomy" id="290746"/>
    <lineage>
        <taxon>Eukaryota</taxon>
        <taxon>Metazoa</taxon>
        <taxon>Ecdysozoa</taxon>
        <taxon>Nematoda</taxon>
        <taxon>Chromadorea</taxon>
        <taxon>Rhabditida</taxon>
        <taxon>Tylenchina</taxon>
        <taxon>Cephalobomorpha</taxon>
        <taxon>Cephaloboidea</taxon>
        <taxon>Cephalobidae</taxon>
        <taxon>Acrobeloides</taxon>
    </lineage>
</organism>
<proteinExistence type="inferred from homology"/>
<dbReference type="GO" id="GO:0004553">
    <property type="term" value="F:hydrolase activity, hydrolyzing O-glycosyl compounds"/>
    <property type="evidence" value="ECO:0007669"/>
    <property type="project" value="InterPro"/>
</dbReference>
<evidence type="ECO:0000313" key="8">
    <source>
        <dbReference type="WBParaSite" id="ACRNAN_scaffold1213.g31080.t1"/>
    </source>
</evidence>
<dbReference type="InterPro" id="IPR048912">
    <property type="entry name" value="BetaGal1-like_ABD1"/>
</dbReference>
<dbReference type="Pfam" id="PF01301">
    <property type="entry name" value="Glyco_hydro_35"/>
    <property type="match status" value="1"/>
</dbReference>
<name>A0A914CLI7_9BILA</name>
<dbReference type="InterPro" id="IPR017853">
    <property type="entry name" value="GH"/>
</dbReference>
<dbReference type="SUPFAM" id="SSF51445">
    <property type="entry name" value="(Trans)glycosidases"/>
    <property type="match status" value="1"/>
</dbReference>
<dbReference type="AlphaFoldDB" id="A0A914CLI7"/>
<reference evidence="8" key="1">
    <citation type="submission" date="2022-11" db="UniProtKB">
        <authorList>
            <consortium name="WormBaseParasite"/>
        </authorList>
    </citation>
    <scope>IDENTIFICATION</scope>
</reference>
<dbReference type="Pfam" id="PF21467">
    <property type="entry name" value="BetaGal_gal-bd"/>
    <property type="match status" value="1"/>
</dbReference>
<keyword evidence="7" id="KW-1185">Reference proteome</keyword>
<dbReference type="InterPro" id="IPR031330">
    <property type="entry name" value="Gly_Hdrlase_35_cat"/>
</dbReference>
<feature type="domain" description="Beta-galactosidase 1-like first all-beta" evidence="5">
    <location>
        <begin position="236"/>
        <end position="285"/>
    </location>
</feature>
<dbReference type="InterPro" id="IPR001944">
    <property type="entry name" value="Glycoside_Hdrlase_35"/>
</dbReference>
<dbReference type="WBParaSite" id="ACRNAN_scaffold1213.g31080.t1">
    <property type="protein sequence ID" value="ACRNAN_scaffold1213.g31080.t1"/>
    <property type="gene ID" value="ACRNAN_scaffold1213.g31080"/>
</dbReference>
<dbReference type="SUPFAM" id="SSF49785">
    <property type="entry name" value="Galactose-binding domain-like"/>
    <property type="match status" value="1"/>
</dbReference>
<sequence>MANRFDIFLVRFIICEFILRSGMIDYNEFVRLASMLSKFMCHGICMNPQREPDQSNDRAQSCGHVNGSLATIDFGPTNDGGLDGHFSMLSRHNGGGPNVCSEFWVDWFLAWGSKKNNLNIGTVIDDLNHMYYVNNASVNIYMIHGGTNFGFMNGPNIITSYDYGAPISENGNITDLYVAISSWIKNNITGWPQPPLAIPANPPVTNYGQVTLKRVGTNLLSTLSQIQEPCTQSQDPLTFVQVDHGYGFVLYTTTLKAGGKTLVAPNIRDYGYVFINGNYQGLFNVTLDGAALQTWFQCGINLTEASVNSLTSSFVTENEEVLPEKAASQPGVFVGTFSANTLTDTFFNSTGWGKGQLFVNGFNVGRYWPITLYVPGPIIKANNTVVLIELIGAQQNYVNFIDHTIYNY</sequence>
<keyword evidence="2" id="KW-0378">Hydrolase</keyword>
<evidence type="ECO:0000313" key="7">
    <source>
        <dbReference type="Proteomes" id="UP000887540"/>
    </source>
</evidence>
<feature type="domain" description="Glycoside hydrolase 35 catalytic" evidence="4">
    <location>
        <begin position="46"/>
        <end position="186"/>
    </location>
</feature>
<comment type="similarity">
    <text evidence="1">Belongs to the glycosyl hydrolase 35 family.</text>
</comment>